<dbReference type="AlphaFoldDB" id="A0A9X1FWK5"/>
<protein>
    <submittedName>
        <fullName evidence="2">DDE-type integrase/transposase/recombinase</fullName>
    </submittedName>
</protein>
<sequence length="82" mass="9489">MDNGREYVSGHLQDWAEKAGIRLIYLPPGKPQQNAYVERYNRTARTEWLGRHHCSSMKRYKITLRGGVRHTTTKDQTWGSAG</sequence>
<reference evidence="2" key="1">
    <citation type="submission" date="2021-07" db="EMBL/GenBank/DDBJ databases">
        <title>Roseobacter insulae sp. nov., isolated from a tidal flat.</title>
        <authorList>
            <person name="Park S."/>
            <person name="Yoon J.-H."/>
        </authorList>
    </citation>
    <scope>NUCLEOTIDE SEQUENCE</scope>
    <source>
        <strain evidence="2">YSTF-M11</strain>
    </source>
</reference>
<accession>A0A9X1FWK5</accession>
<dbReference type="EMBL" id="JAHXDN010000003">
    <property type="protein sequence ID" value="MBW4708385.1"/>
    <property type="molecule type" value="Genomic_DNA"/>
</dbReference>
<comment type="caution">
    <text evidence="2">The sequence shown here is derived from an EMBL/GenBank/DDBJ whole genome shotgun (WGS) entry which is preliminary data.</text>
</comment>
<organism evidence="2 3">
    <name type="scientific">Roseobacter insulae</name>
    <dbReference type="NCBI Taxonomy" id="2859783"/>
    <lineage>
        <taxon>Bacteria</taxon>
        <taxon>Pseudomonadati</taxon>
        <taxon>Pseudomonadota</taxon>
        <taxon>Alphaproteobacteria</taxon>
        <taxon>Rhodobacterales</taxon>
        <taxon>Roseobacteraceae</taxon>
        <taxon>Roseobacter</taxon>
    </lineage>
</organism>
<dbReference type="PANTHER" id="PTHR47515">
    <property type="entry name" value="LOW CALCIUM RESPONSE LOCUS PROTEIN T"/>
    <property type="match status" value="1"/>
</dbReference>
<gene>
    <name evidence="2" type="ORF">KX928_11380</name>
</gene>
<dbReference type="PROSITE" id="PS50994">
    <property type="entry name" value="INTEGRASE"/>
    <property type="match status" value="1"/>
</dbReference>
<feature type="domain" description="Integrase catalytic" evidence="1">
    <location>
        <begin position="1"/>
        <end position="45"/>
    </location>
</feature>
<proteinExistence type="predicted"/>
<dbReference type="Pfam" id="PF13683">
    <property type="entry name" value="rve_3"/>
    <property type="match status" value="1"/>
</dbReference>
<dbReference type="GO" id="GO:0015074">
    <property type="term" value="P:DNA integration"/>
    <property type="evidence" value="ECO:0007669"/>
    <property type="project" value="InterPro"/>
</dbReference>
<keyword evidence="3" id="KW-1185">Reference proteome</keyword>
<name>A0A9X1FWK5_9RHOB</name>
<dbReference type="InterPro" id="IPR001584">
    <property type="entry name" value="Integrase_cat-core"/>
</dbReference>
<evidence type="ECO:0000313" key="3">
    <source>
        <dbReference type="Proteomes" id="UP001138661"/>
    </source>
</evidence>
<evidence type="ECO:0000259" key="1">
    <source>
        <dbReference type="PROSITE" id="PS50994"/>
    </source>
</evidence>
<dbReference type="Proteomes" id="UP001138661">
    <property type="component" value="Unassembled WGS sequence"/>
</dbReference>
<evidence type="ECO:0000313" key="2">
    <source>
        <dbReference type="EMBL" id="MBW4708385.1"/>
    </source>
</evidence>
<dbReference type="PANTHER" id="PTHR47515:SF2">
    <property type="entry name" value="INTEGRASE CORE DOMAIN PROTEIN"/>
    <property type="match status" value="1"/>
</dbReference>